<dbReference type="AlphaFoldDB" id="A0A448XGR7"/>
<gene>
    <name evidence="2" type="ORF">PXEA_LOCUS29872</name>
</gene>
<sequence>MEMRHRQTGRSSRQQHESLNRFRLDAIRRWDTDRPLHKHISFAKPKGRDRFVLPGQGETDRKVELSFPSSANMKNSRFACQQPLRTDPLSAQDPSTGTNVTWSDLSWLRPLASLVPLQIRLFKGRVEHQNEARYVESLSSGCQTVRYTHKHTHIVTLSPEPNSDEPLNGRSRSPDEDDGN</sequence>
<keyword evidence="3" id="KW-1185">Reference proteome</keyword>
<accession>A0A448XGR7</accession>
<proteinExistence type="predicted"/>
<name>A0A448XGR7_9PLAT</name>
<dbReference type="Proteomes" id="UP000784294">
    <property type="component" value="Unassembled WGS sequence"/>
</dbReference>
<reference evidence="2" key="1">
    <citation type="submission" date="2018-11" db="EMBL/GenBank/DDBJ databases">
        <authorList>
            <consortium name="Pathogen Informatics"/>
        </authorList>
    </citation>
    <scope>NUCLEOTIDE SEQUENCE</scope>
</reference>
<evidence type="ECO:0000256" key="1">
    <source>
        <dbReference type="SAM" id="MobiDB-lite"/>
    </source>
</evidence>
<dbReference type="EMBL" id="CAAALY010252219">
    <property type="protein sequence ID" value="VEL36432.1"/>
    <property type="molecule type" value="Genomic_DNA"/>
</dbReference>
<feature type="region of interest" description="Disordered" evidence="1">
    <location>
        <begin position="156"/>
        <end position="180"/>
    </location>
</feature>
<comment type="caution">
    <text evidence="2">The sequence shown here is derived from an EMBL/GenBank/DDBJ whole genome shotgun (WGS) entry which is preliminary data.</text>
</comment>
<evidence type="ECO:0000313" key="2">
    <source>
        <dbReference type="EMBL" id="VEL36432.1"/>
    </source>
</evidence>
<protein>
    <submittedName>
        <fullName evidence="2">Uncharacterized protein</fullName>
    </submittedName>
</protein>
<evidence type="ECO:0000313" key="3">
    <source>
        <dbReference type="Proteomes" id="UP000784294"/>
    </source>
</evidence>
<organism evidence="2 3">
    <name type="scientific">Protopolystoma xenopodis</name>
    <dbReference type="NCBI Taxonomy" id="117903"/>
    <lineage>
        <taxon>Eukaryota</taxon>
        <taxon>Metazoa</taxon>
        <taxon>Spiralia</taxon>
        <taxon>Lophotrochozoa</taxon>
        <taxon>Platyhelminthes</taxon>
        <taxon>Monogenea</taxon>
        <taxon>Polyopisthocotylea</taxon>
        <taxon>Polystomatidea</taxon>
        <taxon>Polystomatidae</taxon>
        <taxon>Protopolystoma</taxon>
    </lineage>
</organism>